<gene>
    <name evidence="2" type="ORF">Tco_0804006</name>
</gene>
<organism evidence="2 3">
    <name type="scientific">Tanacetum coccineum</name>
    <dbReference type="NCBI Taxonomy" id="301880"/>
    <lineage>
        <taxon>Eukaryota</taxon>
        <taxon>Viridiplantae</taxon>
        <taxon>Streptophyta</taxon>
        <taxon>Embryophyta</taxon>
        <taxon>Tracheophyta</taxon>
        <taxon>Spermatophyta</taxon>
        <taxon>Magnoliopsida</taxon>
        <taxon>eudicotyledons</taxon>
        <taxon>Gunneridae</taxon>
        <taxon>Pentapetalae</taxon>
        <taxon>asterids</taxon>
        <taxon>campanulids</taxon>
        <taxon>Asterales</taxon>
        <taxon>Asteraceae</taxon>
        <taxon>Asteroideae</taxon>
        <taxon>Anthemideae</taxon>
        <taxon>Anthemidinae</taxon>
        <taxon>Tanacetum</taxon>
    </lineage>
</organism>
<evidence type="ECO:0000313" key="3">
    <source>
        <dbReference type="Proteomes" id="UP001151760"/>
    </source>
</evidence>
<dbReference type="Proteomes" id="UP001151760">
    <property type="component" value="Unassembled WGS sequence"/>
</dbReference>
<evidence type="ECO:0000256" key="1">
    <source>
        <dbReference type="SAM" id="MobiDB-lite"/>
    </source>
</evidence>
<protein>
    <submittedName>
        <fullName evidence="2">Uncharacterized protein</fullName>
    </submittedName>
</protein>
<feature type="region of interest" description="Disordered" evidence="1">
    <location>
        <begin position="1"/>
        <end position="61"/>
    </location>
</feature>
<reference evidence="2" key="1">
    <citation type="journal article" date="2022" name="Int. J. Mol. Sci.">
        <title>Draft Genome of Tanacetum Coccineum: Genomic Comparison of Closely Related Tanacetum-Family Plants.</title>
        <authorList>
            <person name="Yamashiro T."/>
            <person name="Shiraishi A."/>
            <person name="Nakayama K."/>
            <person name="Satake H."/>
        </authorList>
    </citation>
    <scope>NUCLEOTIDE SEQUENCE</scope>
</reference>
<feature type="compositionally biased region" description="Acidic residues" evidence="1">
    <location>
        <begin position="302"/>
        <end position="314"/>
    </location>
</feature>
<name>A0ABQ5A7M2_9ASTR</name>
<keyword evidence="3" id="KW-1185">Reference proteome</keyword>
<reference evidence="2" key="2">
    <citation type="submission" date="2022-01" db="EMBL/GenBank/DDBJ databases">
        <authorList>
            <person name="Yamashiro T."/>
            <person name="Shiraishi A."/>
            <person name="Satake H."/>
            <person name="Nakayama K."/>
        </authorList>
    </citation>
    <scope>NUCLEOTIDE SEQUENCE</scope>
</reference>
<comment type="caution">
    <text evidence="2">The sequence shown here is derived from an EMBL/GenBank/DDBJ whole genome shotgun (WGS) entry which is preliminary data.</text>
</comment>
<sequence length="704" mass="79949">MVVRNTKKTPRESASVATSNKGANPKSRKPHPVKNPRQSSNDKETFNAARFPQKGEGEGDDADWKTIKLKLKIQPFCTRSGTSWRIVTIRVPDSDATPKLHEVVGNGKGPLSLKNTLLIRLRVPSSQPDDDTSEKVSMNRHLTSVIQKELKVITEYGALKEKSKARDEADSYYLILVIRQVTSTPPCDYSLHSKRHSSEPSLWSLLTKSTYEATTITHLSHEISPTFIDLQLRRTKLDDALLRFLQRLTADLNREIICVAWPRVLSRIRNLKDSEGVFIADERRWIRKLQTKVKTTTRNMLVDDDEDDDDDEGLQMDSNQDDDKVHRSKGVDASGPKQTPIFTSTGCRSLTKRQLVLTLRCTDLIPNQNTLNNLQMTYQSRMKENDSDMEDTDNAHITLRVIKFCRNIMKPLPLGGPQVTKSEEFALYHIKLKAARVTSTSGLEFLVYFVMFSDRSTANSTAKKADEANELQKFCDGTLERDMENKADQMVKVFHMFVVQLRAWRPGSGRRMTREEAKHCIQLSRKKDYCQGRQKPESIHYAAESLKMIAMWGGVGMNVNVSWTHIKTLSFDFSLLTLVDIEKGGSHAPASIINQKALLSPRAKRSSVISLGHNNPIILSFHTLWKQVHLKSPTHILVIFCQKSEVLKRIVFTMEDGNPARANIKQALVKEFDGYRKDGDGDGNSQFLRCQVNNLMLRHDLHLL</sequence>
<proteinExistence type="predicted"/>
<feature type="region of interest" description="Disordered" evidence="1">
    <location>
        <begin position="302"/>
        <end position="344"/>
    </location>
</feature>
<dbReference type="EMBL" id="BQNB010011931">
    <property type="protein sequence ID" value="GJS97038.1"/>
    <property type="molecule type" value="Genomic_DNA"/>
</dbReference>
<evidence type="ECO:0000313" key="2">
    <source>
        <dbReference type="EMBL" id="GJS97038.1"/>
    </source>
</evidence>
<accession>A0ABQ5A7M2</accession>